<sequence>MTNASTNLDHVNNTKHEHLRYKISISGAAETGHCGPEAMDLAKELGREIVRQGGIIVTGATTGFPMWAAMGAKEEGGLSIGLSPASTEREHVEVYGLPLDYMDVIIYTGFGYPGRDLLLTRSSDAVVLGCGRVGTIHEFTVAFEDKKPIGILEGSWATDEIIKTIIEKGHRPSDIIVYDPSPKNLIARVVEMVKSQKDAHEYVYRNDDGIGGGGSKGEERIL</sequence>
<accession>A0A1G2S6P1</accession>
<evidence type="ECO:0000313" key="2">
    <source>
        <dbReference type="Proteomes" id="UP000176997"/>
    </source>
</evidence>
<evidence type="ECO:0008006" key="3">
    <source>
        <dbReference type="Google" id="ProtNLM"/>
    </source>
</evidence>
<proteinExistence type="predicted"/>
<dbReference type="Pfam" id="PF18306">
    <property type="entry name" value="LDcluster4"/>
    <property type="match status" value="1"/>
</dbReference>
<dbReference type="Gene3D" id="3.40.50.450">
    <property type="match status" value="1"/>
</dbReference>
<dbReference type="InterPro" id="IPR041164">
    <property type="entry name" value="LDcluster4"/>
</dbReference>
<dbReference type="PANTHER" id="PTHR43393:SF3">
    <property type="entry name" value="LYSINE DECARBOXYLASE-LIKE PROTEIN"/>
    <property type="match status" value="1"/>
</dbReference>
<protein>
    <recommendedName>
        <fullName evidence="3">Protein containing YHS domain protein</fullName>
    </recommendedName>
</protein>
<dbReference type="AlphaFoldDB" id="A0A1G2S6P1"/>
<dbReference type="STRING" id="1802723.A2675_01270"/>
<gene>
    <name evidence="1" type="ORF">A2675_01270</name>
</gene>
<comment type="caution">
    <text evidence="1">The sequence shown here is derived from an EMBL/GenBank/DDBJ whole genome shotgun (WGS) entry which is preliminary data.</text>
</comment>
<name>A0A1G2S6P1_9BACT</name>
<dbReference type="EMBL" id="MHUS01000018">
    <property type="protein sequence ID" value="OHA80760.1"/>
    <property type="molecule type" value="Genomic_DNA"/>
</dbReference>
<dbReference type="SUPFAM" id="SSF102405">
    <property type="entry name" value="MCP/YpsA-like"/>
    <property type="match status" value="1"/>
</dbReference>
<organism evidence="1 2">
    <name type="scientific">Candidatus Yonathbacteria bacterium RIFCSPHIGHO2_01_FULL_51_10</name>
    <dbReference type="NCBI Taxonomy" id="1802723"/>
    <lineage>
        <taxon>Bacteria</taxon>
        <taxon>Candidatus Yonathiibacteriota</taxon>
    </lineage>
</organism>
<dbReference type="PANTHER" id="PTHR43393">
    <property type="entry name" value="CYTOKININ RIBOSIDE 5'-MONOPHOSPHATE PHOSPHORIBOHYDROLASE"/>
    <property type="match status" value="1"/>
</dbReference>
<dbReference type="Proteomes" id="UP000176997">
    <property type="component" value="Unassembled WGS sequence"/>
</dbReference>
<dbReference type="GO" id="GO:0005829">
    <property type="term" value="C:cytosol"/>
    <property type="evidence" value="ECO:0007669"/>
    <property type="project" value="TreeGrafter"/>
</dbReference>
<dbReference type="InterPro" id="IPR052341">
    <property type="entry name" value="LOG_family_nucleotidases"/>
</dbReference>
<reference evidence="1 2" key="1">
    <citation type="journal article" date="2016" name="Nat. Commun.">
        <title>Thousands of microbial genomes shed light on interconnected biogeochemical processes in an aquifer system.</title>
        <authorList>
            <person name="Anantharaman K."/>
            <person name="Brown C.T."/>
            <person name="Hug L.A."/>
            <person name="Sharon I."/>
            <person name="Castelle C.J."/>
            <person name="Probst A.J."/>
            <person name="Thomas B.C."/>
            <person name="Singh A."/>
            <person name="Wilkins M.J."/>
            <person name="Karaoz U."/>
            <person name="Brodie E.L."/>
            <person name="Williams K.H."/>
            <person name="Hubbard S.S."/>
            <person name="Banfield J.F."/>
        </authorList>
    </citation>
    <scope>NUCLEOTIDE SEQUENCE [LARGE SCALE GENOMIC DNA]</scope>
</reference>
<evidence type="ECO:0000313" key="1">
    <source>
        <dbReference type="EMBL" id="OHA80760.1"/>
    </source>
</evidence>